<evidence type="ECO:0000313" key="2">
    <source>
        <dbReference type="EMBL" id="GGZ52166.1"/>
    </source>
</evidence>
<dbReference type="EMBL" id="BMVX01000003">
    <property type="protein sequence ID" value="GGZ52166.1"/>
    <property type="molecule type" value="Genomic_DNA"/>
</dbReference>
<gene>
    <name evidence="2" type="ORF">GCM10010371_09520</name>
</gene>
<reference evidence="2" key="1">
    <citation type="journal article" date="2014" name="Int. J. Syst. Evol. Microbiol.">
        <title>Complete genome sequence of Corynebacterium casei LMG S-19264T (=DSM 44701T), isolated from a smear-ripened cheese.</title>
        <authorList>
            <consortium name="US DOE Joint Genome Institute (JGI-PGF)"/>
            <person name="Walter F."/>
            <person name="Albersmeier A."/>
            <person name="Kalinowski J."/>
            <person name="Ruckert C."/>
        </authorList>
    </citation>
    <scope>NUCLEOTIDE SEQUENCE</scope>
    <source>
        <strain evidence="2">JCM 4834</strain>
    </source>
</reference>
<dbReference type="AlphaFoldDB" id="A0A918QKG9"/>
<protein>
    <submittedName>
        <fullName evidence="2">Uncharacterized protein</fullName>
    </submittedName>
</protein>
<evidence type="ECO:0000313" key="3">
    <source>
        <dbReference type="Proteomes" id="UP000634660"/>
    </source>
</evidence>
<reference evidence="2" key="2">
    <citation type="submission" date="2020-09" db="EMBL/GenBank/DDBJ databases">
        <authorList>
            <person name="Sun Q."/>
            <person name="Ohkuma M."/>
        </authorList>
    </citation>
    <scope>NUCLEOTIDE SEQUENCE</scope>
    <source>
        <strain evidence="2">JCM 4834</strain>
    </source>
</reference>
<proteinExistence type="predicted"/>
<sequence>MICFTVGEGEAEADGEADAEADAEGEGEAPPGLSSVVGEASGEVPAVGEAETGEAGPADSDFCGPQAVAASATAVTTPSVRIMALWRCIAVPRFLRRVCR</sequence>
<accession>A0A918QKG9</accession>
<organism evidence="2 3">
    <name type="scientific">Streptomyces subrutilus</name>
    <dbReference type="NCBI Taxonomy" id="36818"/>
    <lineage>
        <taxon>Bacteria</taxon>
        <taxon>Bacillati</taxon>
        <taxon>Actinomycetota</taxon>
        <taxon>Actinomycetes</taxon>
        <taxon>Kitasatosporales</taxon>
        <taxon>Streptomycetaceae</taxon>
        <taxon>Streptomyces</taxon>
    </lineage>
</organism>
<dbReference type="Proteomes" id="UP000634660">
    <property type="component" value="Unassembled WGS sequence"/>
</dbReference>
<feature type="region of interest" description="Disordered" evidence="1">
    <location>
        <begin position="1"/>
        <end position="61"/>
    </location>
</feature>
<evidence type="ECO:0000256" key="1">
    <source>
        <dbReference type="SAM" id="MobiDB-lite"/>
    </source>
</evidence>
<name>A0A918QKG9_9ACTN</name>
<feature type="compositionally biased region" description="Acidic residues" evidence="1">
    <location>
        <begin position="9"/>
        <end position="27"/>
    </location>
</feature>
<comment type="caution">
    <text evidence="2">The sequence shown here is derived from an EMBL/GenBank/DDBJ whole genome shotgun (WGS) entry which is preliminary data.</text>
</comment>